<evidence type="ECO:0000256" key="1">
    <source>
        <dbReference type="ARBA" id="ARBA00004123"/>
    </source>
</evidence>
<keyword evidence="12" id="KW-1185">Reference proteome</keyword>
<organism evidence="11 12">
    <name type="scientific">Morus notabilis</name>
    <dbReference type="NCBI Taxonomy" id="981085"/>
    <lineage>
        <taxon>Eukaryota</taxon>
        <taxon>Viridiplantae</taxon>
        <taxon>Streptophyta</taxon>
        <taxon>Embryophyta</taxon>
        <taxon>Tracheophyta</taxon>
        <taxon>Spermatophyta</taxon>
        <taxon>Magnoliopsida</taxon>
        <taxon>eudicotyledons</taxon>
        <taxon>Gunneridae</taxon>
        <taxon>Pentapetalae</taxon>
        <taxon>rosids</taxon>
        <taxon>fabids</taxon>
        <taxon>Rosales</taxon>
        <taxon>Moraceae</taxon>
        <taxon>Moreae</taxon>
        <taxon>Morus</taxon>
    </lineage>
</organism>
<evidence type="ECO:0000256" key="9">
    <source>
        <dbReference type="SAM" id="MobiDB-lite"/>
    </source>
</evidence>
<dbReference type="AlphaFoldDB" id="W9QG65"/>
<evidence type="ECO:0000313" key="12">
    <source>
        <dbReference type="Proteomes" id="UP000030645"/>
    </source>
</evidence>
<dbReference type="InterPro" id="IPR036236">
    <property type="entry name" value="Znf_C2H2_sf"/>
</dbReference>
<keyword evidence="7" id="KW-0539">Nucleus</keyword>
<evidence type="ECO:0000256" key="5">
    <source>
        <dbReference type="ARBA" id="ARBA00023015"/>
    </source>
</evidence>
<name>W9QG65_9ROSA</name>
<evidence type="ECO:0000256" key="8">
    <source>
        <dbReference type="PROSITE-ProRule" id="PRU00042"/>
    </source>
</evidence>
<evidence type="ECO:0000259" key="10">
    <source>
        <dbReference type="PROSITE" id="PS50157"/>
    </source>
</evidence>
<feature type="domain" description="C2H2-type" evidence="10">
    <location>
        <begin position="59"/>
        <end position="86"/>
    </location>
</feature>
<dbReference type="SMART" id="SM00355">
    <property type="entry name" value="ZnF_C2H2"/>
    <property type="match status" value="1"/>
</dbReference>
<evidence type="ECO:0000256" key="3">
    <source>
        <dbReference type="ARBA" id="ARBA00022771"/>
    </source>
</evidence>
<dbReference type="GO" id="GO:0008270">
    <property type="term" value="F:zinc ion binding"/>
    <property type="evidence" value="ECO:0007669"/>
    <property type="project" value="UniProtKB-KW"/>
</dbReference>
<dbReference type="PANTHER" id="PTHR45801">
    <property type="entry name" value="OS07G0101800 PROTEIN"/>
    <property type="match status" value="1"/>
</dbReference>
<dbReference type="eggNOG" id="ENOG502QUGK">
    <property type="taxonomic scope" value="Eukaryota"/>
</dbReference>
<keyword evidence="4" id="KW-0862">Zinc</keyword>
<dbReference type="Proteomes" id="UP000030645">
    <property type="component" value="Unassembled WGS sequence"/>
</dbReference>
<evidence type="ECO:0000256" key="7">
    <source>
        <dbReference type="ARBA" id="ARBA00023242"/>
    </source>
</evidence>
<protein>
    <submittedName>
        <fullName evidence="11">Putative transcriptional regulator RABBIT EARS</fullName>
    </submittedName>
</protein>
<evidence type="ECO:0000256" key="2">
    <source>
        <dbReference type="ARBA" id="ARBA00022723"/>
    </source>
</evidence>
<evidence type="ECO:0000256" key="4">
    <source>
        <dbReference type="ARBA" id="ARBA00022833"/>
    </source>
</evidence>
<dbReference type="STRING" id="981085.W9QG65"/>
<proteinExistence type="predicted"/>
<dbReference type="PROSITE" id="PS00028">
    <property type="entry name" value="ZINC_FINGER_C2H2_1"/>
    <property type="match status" value="1"/>
</dbReference>
<gene>
    <name evidence="11" type="ORF">L484_016990</name>
</gene>
<dbReference type="KEGG" id="mnt:21400013"/>
<feature type="region of interest" description="Disordered" evidence="9">
    <location>
        <begin position="169"/>
        <end position="188"/>
    </location>
</feature>
<comment type="subcellular location">
    <subcellularLocation>
        <location evidence="1">Nucleus</location>
    </subcellularLocation>
</comment>
<dbReference type="EMBL" id="KE343588">
    <property type="protein sequence ID" value="EXB36738.1"/>
    <property type="molecule type" value="Genomic_DNA"/>
</dbReference>
<dbReference type="InterPro" id="IPR052426">
    <property type="entry name" value="Plant_dev_regulator"/>
</dbReference>
<dbReference type="PROSITE" id="PS50157">
    <property type="entry name" value="ZINC_FINGER_C2H2_2"/>
    <property type="match status" value="1"/>
</dbReference>
<reference evidence="12" key="1">
    <citation type="submission" date="2013-01" db="EMBL/GenBank/DDBJ databases">
        <title>Draft Genome Sequence of a Mulberry Tree, Morus notabilis C.K. Schneid.</title>
        <authorList>
            <person name="He N."/>
            <person name="Zhao S."/>
        </authorList>
    </citation>
    <scope>NUCLEOTIDE SEQUENCE</scope>
</reference>
<dbReference type="GO" id="GO:0005634">
    <property type="term" value="C:nucleus"/>
    <property type="evidence" value="ECO:0007669"/>
    <property type="project" value="UniProtKB-SubCell"/>
</dbReference>
<dbReference type="InterPro" id="IPR013087">
    <property type="entry name" value="Znf_C2H2_type"/>
</dbReference>
<dbReference type="SUPFAM" id="SSF57667">
    <property type="entry name" value="beta-beta-alpha zinc fingers"/>
    <property type="match status" value="1"/>
</dbReference>
<accession>W9QG65</accession>
<keyword evidence="2" id="KW-0479">Metal-binding</keyword>
<keyword evidence="6" id="KW-0804">Transcription</keyword>
<sequence length="341" mass="38169">MEEARHWVWAKRKRGLISTSHDPHVPNKASSYDDSWEEQAFAEDASGPLGGCIWPPRSYSCSFCRREFRSAQALGGHMNVHRRDRARLKQSPPDLHREILHQNHLHNNNIPVQNSIPLITSFGQPQYPSQVCALVYSPNPNSDHDPATANFIAPPPPCKQSCHDKQVLIPPFNSSSSSSSSPLLQENNKKSSNIIISPSSQSWSNLARTDRYNHNNISNQKNHIGGHKISTITHVESAGSCRAKGDYHVKTDLSVSLNLVVCHSCPTLSGTGEEEETTMSCKKRRITDSSLQTSPRLVESHDDDDDVPRSTELAFELSQDCSEEDLDLELRLGDRPYKVKY</sequence>
<keyword evidence="3 8" id="KW-0863">Zinc-finger</keyword>
<dbReference type="Gene3D" id="3.30.160.60">
    <property type="entry name" value="Classic Zinc Finger"/>
    <property type="match status" value="1"/>
</dbReference>
<evidence type="ECO:0000256" key="6">
    <source>
        <dbReference type="ARBA" id="ARBA00023163"/>
    </source>
</evidence>
<dbReference type="PANTHER" id="PTHR45801:SF5">
    <property type="entry name" value="OS05G0286100 PROTEIN"/>
    <property type="match status" value="1"/>
</dbReference>
<keyword evidence="5" id="KW-0805">Transcription regulation</keyword>
<dbReference type="OrthoDB" id="1708403at2759"/>
<feature type="region of interest" description="Disordered" evidence="9">
    <location>
        <begin position="269"/>
        <end position="309"/>
    </location>
</feature>
<evidence type="ECO:0000313" key="11">
    <source>
        <dbReference type="EMBL" id="EXB36738.1"/>
    </source>
</evidence>